<proteinExistence type="predicted"/>
<protein>
    <submittedName>
        <fullName evidence="1">Uncharacterized protein</fullName>
    </submittedName>
</protein>
<gene>
    <name evidence="1" type="ORF">THTE_1859</name>
</gene>
<dbReference type="KEGG" id="ttf:THTE_1859"/>
<keyword evidence="2" id="KW-1185">Reference proteome</keyword>
<sequence length="46" mass="5125">MLINEGLKYFELAPHLEMAGCEILSIVVKFGHQCVNKDAKSYVVAD</sequence>
<evidence type="ECO:0000313" key="2">
    <source>
        <dbReference type="Proteomes" id="UP000215086"/>
    </source>
</evidence>
<dbReference type="EMBL" id="CP018477">
    <property type="protein sequence ID" value="ASV74461.1"/>
    <property type="molecule type" value="Genomic_DNA"/>
</dbReference>
<dbReference type="AlphaFoldDB" id="A0A286RET3"/>
<reference evidence="1 2" key="1">
    <citation type="journal article" name="Front. Microbiol.">
        <title>Sugar Metabolism of the First Thermophilic Planctomycete Thermogutta terrifontis: Comparative Genomic and Transcriptomic Approaches.</title>
        <authorList>
            <person name="Elcheninov A.G."/>
            <person name="Menzel P."/>
            <person name="Gudbergsdottir S.R."/>
            <person name="Slesarev A.I."/>
            <person name="Kadnikov V.V."/>
            <person name="Krogh A."/>
            <person name="Bonch-Osmolovskaya E.A."/>
            <person name="Peng X."/>
            <person name="Kublanov I.V."/>
        </authorList>
    </citation>
    <scope>NUCLEOTIDE SEQUENCE [LARGE SCALE GENOMIC DNA]</scope>
    <source>
        <strain evidence="1 2">R1</strain>
    </source>
</reference>
<accession>A0A286RET3</accession>
<evidence type="ECO:0000313" key="1">
    <source>
        <dbReference type="EMBL" id="ASV74461.1"/>
    </source>
</evidence>
<dbReference type="Proteomes" id="UP000215086">
    <property type="component" value="Chromosome"/>
</dbReference>
<name>A0A286RET3_9BACT</name>
<organism evidence="1 2">
    <name type="scientific">Thermogutta terrifontis</name>
    <dbReference type="NCBI Taxonomy" id="1331910"/>
    <lineage>
        <taxon>Bacteria</taxon>
        <taxon>Pseudomonadati</taxon>
        <taxon>Planctomycetota</taxon>
        <taxon>Planctomycetia</taxon>
        <taxon>Pirellulales</taxon>
        <taxon>Thermoguttaceae</taxon>
        <taxon>Thermogutta</taxon>
    </lineage>
</organism>